<comment type="caution">
    <text evidence="2">The sequence shown here is derived from an EMBL/GenBank/DDBJ whole genome shotgun (WGS) entry which is preliminary data.</text>
</comment>
<dbReference type="RefSeq" id="WP_259447596.1">
    <property type="nucleotide sequence ID" value="NZ_CP119520.1"/>
</dbReference>
<sequence length="223" mass="24949">MHFLIALLFGLLILSSSNAHAVPNSRCASDDFLLHRDTLKAAKVTLPVFAHFCYRDNSGDYVVYLTESGDRRYDGETLSSKIGAYLFKINAGPTLAARGTVNDSAPEGMAGVQWWTKLTELNDIDGDGLVDPVLVYRFYDSDNGKMLSDPYEGRLKMIAFHRDAKVAVRAITGDLDLQRSTTASASYFKLPPVLQTHLVRKMKRMYDENQFGFDNSHAFKPQK</sequence>
<feature type="chain" id="PRO_5046195705" evidence="1">
    <location>
        <begin position="22"/>
        <end position="223"/>
    </location>
</feature>
<feature type="signal peptide" evidence="1">
    <location>
        <begin position="1"/>
        <end position="21"/>
    </location>
</feature>
<reference evidence="2" key="1">
    <citation type="submission" date="2022-08" db="EMBL/GenBank/DDBJ databases">
        <title>Reclassification of Massilia species as members of the genera Telluria, Duganella, Pseudoduganella, Mokoshia gen. nov. and Zemynaea gen. nov. using orthogonal and non-orthogonal genome-based approaches.</title>
        <authorList>
            <person name="Bowman J.P."/>
        </authorList>
    </citation>
    <scope>NUCLEOTIDE SEQUENCE</scope>
    <source>
        <strain evidence="2">LMG 11547</strain>
    </source>
</reference>
<keyword evidence="1" id="KW-0732">Signal</keyword>
<keyword evidence="3" id="KW-1185">Reference proteome</keyword>
<organism evidence="2 3">
    <name type="scientific">Telluria mixta</name>
    <dbReference type="NCBI Taxonomy" id="34071"/>
    <lineage>
        <taxon>Bacteria</taxon>
        <taxon>Pseudomonadati</taxon>
        <taxon>Pseudomonadota</taxon>
        <taxon>Betaproteobacteria</taxon>
        <taxon>Burkholderiales</taxon>
        <taxon>Oxalobacteraceae</taxon>
        <taxon>Telluria group</taxon>
        <taxon>Telluria</taxon>
    </lineage>
</organism>
<accession>A0ABT2BTB1</accession>
<dbReference type="Proteomes" id="UP001165263">
    <property type="component" value="Unassembled WGS sequence"/>
</dbReference>
<evidence type="ECO:0000313" key="3">
    <source>
        <dbReference type="Proteomes" id="UP001165263"/>
    </source>
</evidence>
<evidence type="ECO:0000313" key="2">
    <source>
        <dbReference type="EMBL" id="MCS0628362.1"/>
    </source>
</evidence>
<name>A0ABT2BTB1_9BURK</name>
<evidence type="ECO:0000256" key="1">
    <source>
        <dbReference type="SAM" id="SignalP"/>
    </source>
</evidence>
<proteinExistence type="predicted"/>
<gene>
    <name evidence="2" type="ORF">NX786_03330</name>
</gene>
<dbReference type="EMBL" id="JANUHC010000001">
    <property type="protein sequence ID" value="MCS0628362.1"/>
    <property type="molecule type" value="Genomic_DNA"/>
</dbReference>
<protein>
    <submittedName>
        <fullName evidence="2">Uncharacterized protein</fullName>
    </submittedName>
</protein>